<keyword evidence="2 5" id="KW-0521">NADP</keyword>
<evidence type="ECO:0000256" key="4">
    <source>
        <dbReference type="RuleBase" id="RU000363"/>
    </source>
</evidence>
<dbReference type="InterPro" id="IPR045313">
    <property type="entry name" value="CBR1-like"/>
</dbReference>
<organism evidence="6">
    <name type="scientific">Davidia involucrata</name>
    <name type="common">Dove tree</name>
    <dbReference type="NCBI Taxonomy" id="16924"/>
    <lineage>
        <taxon>Eukaryota</taxon>
        <taxon>Viridiplantae</taxon>
        <taxon>Streptophyta</taxon>
        <taxon>Embryophyta</taxon>
        <taxon>Tracheophyta</taxon>
        <taxon>Spermatophyta</taxon>
        <taxon>Magnoliopsida</taxon>
        <taxon>eudicotyledons</taxon>
        <taxon>Gunneridae</taxon>
        <taxon>Pentapetalae</taxon>
        <taxon>asterids</taxon>
        <taxon>Cornales</taxon>
        <taxon>Nyssaceae</taxon>
        <taxon>Davidia</taxon>
    </lineage>
</organism>
<dbReference type="EMBL" id="GHES01040591">
    <property type="protein sequence ID" value="MPA71150.1"/>
    <property type="molecule type" value="Transcribed_RNA"/>
</dbReference>
<evidence type="ECO:0000313" key="6">
    <source>
        <dbReference type="EMBL" id="MPA71150.1"/>
    </source>
</evidence>
<dbReference type="PRINTS" id="PR00080">
    <property type="entry name" value="SDRFAMILY"/>
</dbReference>
<dbReference type="FunFam" id="3.40.50.720:FF:000312">
    <property type="entry name" value="(+)-neomenthol dehydrogenase"/>
    <property type="match status" value="1"/>
</dbReference>
<keyword evidence="3 5" id="KW-0560">Oxidoreductase</keyword>
<dbReference type="CDD" id="cd05324">
    <property type="entry name" value="carb_red_PTCR-like_SDR_c"/>
    <property type="match status" value="1"/>
</dbReference>
<reference evidence="6" key="1">
    <citation type="submission" date="2019-08" db="EMBL/GenBank/DDBJ databases">
        <title>Reference gene set and small RNA set construction with multiple tissues from Davidia involucrata Baill.</title>
        <authorList>
            <person name="Yang H."/>
            <person name="Zhou C."/>
            <person name="Li G."/>
            <person name="Wang J."/>
            <person name="Gao P."/>
            <person name="Wang M."/>
            <person name="Wang R."/>
            <person name="Zhao Y."/>
        </authorList>
    </citation>
    <scope>NUCLEOTIDE SEQUENCE</scope>
    <source>
        <tissue evidence="6">Mixed with DoveR01_LX</tissue>
    </source>
</reference>
<accession>A0A5B7BQA1</accession>
<dbReference type="GO" id="GO:0016616">
    <property type="term" value="F:oxidoreductase activity, acting on the CH-OH group of donors, NAD or NADP as acceptor"/>
    <property type="evidence" value="ECO:0007669"/>
    <property type="project" value="InterPro"/>
</dbReference>
<dbReference type="Pfam" id="PF00106">
    <property type="entry name" value="adh_short"/>
    <property type="match status" value="2"/>
</dbReference>
<evidence type="ECO:0000256" key="5">
    <source>
        <dbReference type="RuleBase" id="RU369024"/>
    </source>
</evidence>
<dbReference type="Gene3D" id="3.40.50.720">
    <property type="entry name" value="NAD(P)-binding Rossmann-like Domain"/>
    <property type="match status" value="1"/>
</dbReference>
<dbReference type="PANTHER" id="PTHR43490">
    <property type="entry name" value="(+)-NEOMENTHOL DEHYDROGENASE"/>
    <property type="match status" value="1"/>
</dbReference>
<dbReference type="InterPro" id="IPR020904">
    <property type="entry name" value="Sc_DH/Rdtase_CS"/>
</dbReference>
<evidence type="ECO:0000256" key="3">
    <source>
        <dbReference type="ARBA" id="ARBA00023002"/>
    </source>
</evidence>
<evidence type="ECO:0000256" key="2">
    <source>
        <dbReference type="ARBA" id="ARBA00022857"/>
    </source>
</evidence>
<dbReference type="InterPro" id="IPR002347">
    <property type="entry name" value="SDR_fam"/>
</dbReference>
<evidence type="ECO:0000256" key="1">
    <source>
        <dbReference type="ARBA" id="ARBA00006484"/>
    </source>
</evidence>
<dbReference type="PRINTS" id="PR00081">
    <property type="entry name" value="GDHRDH"/>
</dbReference>
<dbReference type="PANTHER" id="PTHR43490:SF131">
    <property type="entry name" value="SALUTARIDINE REDUCTASE-LIKE ISOFORM X2"/>
    <property type="match status" value="1"/>
</dbReference>
<sequence>MVDTVNSHATKRVAVVTGGNKGIGLEISRQLASNGVVVVLTARDEKRGLEAVKNLQASGFSNVIFHQLDVIDPASIASLADFIKTQFGKLDILVNNAGVSSAIVDEEKRKGLKLEYSDIVGANAKLLKEVIKQPYEKAEACLATNYYGVKQVTQAFIPLLQSNSARIVNVSSTLGQLKLISNERAKKELSDVDGLTEEKVDEVLRGFLEDVKEGLVENRGWPINFSAYCVSKAALNAYTRVLAKKYPNISINAVCPGFVKTDINHNTGVFTVEEGAKGPVMLALMPEGGPSGLFFYQMEISDF</sequence>
<dbReference type="InterPro" id="IPR036291">
    <property type="entry name" value="NAD(P)-bd_dom_sf"/>
</dbReference>
<protein>
    <recommendedName>
        <fullName evidence="5">Short-chain dehydrogenase/reductase</fullName>
        <ecNumber evidence="5">1.1.1.-</ecNumber>
    </recommendedName>
</protein>
<dbReference type="SUPFAM" id="SSF51735">
    <property type="entry name" value="NAD(P)-binding Rossmann-fold domains"/>
    <property type="match status" value="1"/>
</dbReference>
<name>A0A5B7BQA1_DAVIN</name>
<dbReference type="PROSITE" id="PS00061">
    <property type="entry name" value="ADH_SHORT"/>
    <property type="match status" value="1"/>
</dbReference>
<comment type="similarity">
    <text evidence="1 4">Belongs to the short-chain dehydrogenases/reductases (SDR) family.</text>
</comment>
<gene>
    <name evidence="6" type="ORF">Din_040591</name>
</gene>
<dbReference type="EC" id="1.1.1.-" evidence="5"/>
<proteinExistence type="inferred from homology"/>
<dbReference type="AlphaFoldDB" id="A0A5B7BQA1"/>
<dbReference type="GO" id="GO:0016020">
    <property type="term" value="C:membrane"/>
    <property type="evidence" value="ECO:0007669"/>
    <property type="project" value="TreeGrafter"/>
</dbReference>